<dbReference type="PROSITE" id="PS51293">
    <property type="entry name" value="SANT"/>
    <property type="match status" value="1"/>
</dbReference>
<evidence type="ECO:0000256" key="2">
    <source>
        <dbReference type="ARBA" id="ARBA00023242"/>
    </source>
</evidence>
<dbReference type="PANTHER" id="PTHR21689:SF2">
    <property type="entry name" value="PROTEIN LIN-9 HOMOLOG"/>
    <property type="match status" value="1"/>
</dbReference>
<dbReference type="GO" id="GO:0017053">
    <property type="term" value="C:transcription repressor complex"/>
    <property type="evidence" value="ECO:0007669"/>
    <property type="project" value="InterPro"/>
</dbReference>
<keyword evidence="2" id="KW-0539">Nucleus</keyword>
<dbReference type="GO" id="GO:0006357">
    <property type="term" value="P:regulation of transcription by RNA polymerase II"/>
    <property type="evidence" value="ECO:0007669"/>
    <property type="project" value="TreeGrafter"/>
</dbReference>
<dbReference type="Pfam" id="PF06584">
    <property type="entry name" value="DIRP"/>
    <property type="match status" value="1"/>
</dbReference>
<dbReference type="SMART" id="SM01135">
    <property type="entry name" value="DIRP"/>
    <property type="match status" value="1"/>
</dbReference>
<sequence length="1117" mass="126165">MFNFGFDFVVRAVAPGIVFVRILEFEWGFFFFWLFLSRKTVVLGHLIGRRINAVFGKLRKFVMAPSKKSKGGTKRFSYISEISPNKHGDNAIKRKQKKRKLSDKLGPQWSKQELERFYEAYRKYGKDWKKVAATVRNRKAEMVEALYSMNRAYLSLPEGTASVVGLVAMMTDHYCVLGGSDTESESNEQGESREPQKHARGKFQSRAYKESDDHRSQSHSVSPSNGRPPLLKKRRTGIVSHAVRKRTPRVPISYPEKEFSPAAKQNLKLSTDTSDDDVAHEIAMVLTEASQRSGSPHVSRVAKRKPEAARSSLLQDGGEMDDHSKLSLGITGADNRDYNGEKSYLIGRERAGSMEFQGKRKNRHIKKLEDEGGANDHLDNIKAACTGTEKQKLSPRYLSKGSRKRSRKSLFGTDEDPPFDALQTLADLSLMMPSTFSATEESSAKGKKEKTKVDSQEFDTGIKKRKQKSFSSIIGRASEEGKSSVFKGKRSSHDSVHQQVKLVKPSDHTSSDINSKREVKDSASLTTEVTSGDQFNLPTKARSTWRTFIRNDINSPVKRLDEQSNKAAPLLHKREPNPKESLSNCLSWYEARRWCAFEWFYSAIDYPWFTKSEFVEYLNHVGLGHVPRLTRVEWGVIKGSLGKPRRFSQHFLKEEKEKLNQYRESVRKHYAELRAGTREGLPTDLARPLSVGQRVIAIYPTTNELHNGTVLTVDYSRYHVQFDQPDLGVVYVRDTDCMPLNPMENIPASFRKRNPLVNNFFENLKELKRNEKLKEGKTDGSVNVALNEKQNNADLHYISPSSDDVEEFLKCKEKIASEPPTSSQIRAKDADVQAVAELTRALDKKEAVVFELKRMNDEIFEKQKDGDNPLKDSESFKKPYAAVLLQLNEVSSALFRLRERNTYQGFSSLTSPKPVASSNDLNGPSSSLGSYYNTRDCGSQVAEIVESSRIRAQKVVSAALQAISSFEKMGKNLERIEEAIDFVNNRLLEEDFKDFSVPMEKKYAYKDSVKAPSEQWPAAAGTSILLETNPTSDPKLNSLSDQNEAKIPSELIAHCVAALLMIQKCTERHFPPAEVAQVLDSALTSLQPHCSQNLSLYEEIQKFMGIIRTQILALLPI</sequence>
<keyword evidence="6" id="KW-1185">Reference proteome</keyword>
<dbReference type="InterPro" id="IPR009057">
    <property type="entry name" value="Homeodomain-like_sf"/>
</dbReference>
<feature type="compositionally biased region" description="Basic and acidic residues" evidence="3">
    <location>
        <begin position="442"/>
        <end position="455"/>
    </location>
</feature>
<feature type="compositionally biased region" description="Basic residues" evidence="3">
    <location>
        <begin position="230"/>
        <end position="248"/>
    </location>
</feature>
<dbReference type="GO" id="GO:0051726">
    <property type="term" value="P:regulation of cell cycle"/>
    <property type="evidence" value="ECO:0007669"/>
    <property type="project" value="TreeGrafter"/>
</dbReference>
<feature type="region of interest" description="Disordered" evidence="3">
    <location>
        <begin position="481"/>
        <end position="525"/>
    </location>
</feature>
<accession>A0AA88A4U3</accession>
<feature type="region of interest" description="Disordered" evidence="3">
    <location>
        <begin position="289"/>
        <end position="322"/>
    </location>
</feature>
<feature type="compositionally biased region" description="Basic and acidic residues" evidence="3">
    <location>
        <begin position="207"/>
        <end position="216"/>
    </location>
</feature>
<feature type="region of interest" description="Disordered" evidence="3">
    <location>
        <begin position="179"/>
        <end position="252"/>
    </location>
</feature>
<dbReference type="GO" id="GO:0006351">
    <property type="term" value="P:DNA-templated transcription"/>
    <property type="evidence" value="ECO:0007669"/>
    <property type="project" value="InterPro"/>
</dbReference>
<proteinExistence type="predicted"/>
<feature type="region of interest" description="Disordered" evidence="3">
    <location>
        <begin position="436"/>
        <end position="464"/>
    </location>
</feature>
<evidence type="ECO:0000256" key="1">
    <source>
        <dbReference type="ARBA" id="ARBA00004123"/>
    </source>
</evidence>
<dbReference type="GO" id="GO:0003677">
    <property type="term" value="F:DNA binding"/>
    <property type="evidence" value="ECO:0007669"/>
    <property type="project" value="TreeGrafter"/>
</dbReference>
<organism evidence="5 6">
    <name type="scientific">Ficus carica</name>
    <name type="common">Common fig</name>
    <dbReference type="NCBI Taxonomy" id="3494"/>
    <lineage>
        <taxon>Eukaryota</taxon>
        <taxon>Viridiplantae</taxon>
        <taxon>Streptophyta</taxon>
        <taxon>Embryophyta</taxon>
        <taxon>Tracheophyta</taxon>
        <taxon>Spermatophyta</taxon>
        <taxon>Magnoliopsida</taxon>
        <taxon>eudicotyledons</taxon>
        <taxon>Gunneridae</taxon>
        <taxon>Pentapetalae</taxon>
        <taxon>rosids</taxon>
        <taxon>fabids</taxon>
        <taxon>Rosales</taxon>
        <taxon>Moraceae</taxon>
        <taxon>Ficeae</taxon>
        <taxon>Ficus</taxon>
    </lineage>
</organism>
<gene>
    <name evidence="5" type="ORF">TIFTF001_015628</name>
</gene>
<feature type="region of interest" description="Disordered" evidence="3">
    <location>
        <begin position="385"/>
        <end position="416"/>
    </location>
</feature>
<dbReference type="InterPro" id="IPR001005">
    <property type="entry name" value="SANT/Myb"/>
</dbReference>
<evidence type="ECO:0000313" key="6">
    <source>
        <dbReference type="Proteomes" id="UP001187192"/>
    </source>
</evidence>
<dbReference type="InterPro" id="IPR017884">
    <property type="entry name" value="SANT_dom"/>
</dbReference>
<evidence type="ECO:0000259" key="4">
    <source>
        <dbReference type="PROSITE" id="PS51293"/>
    </source>
</evidence>
<dbReference type="InterPro" id="IPR033471">
    <property type="entry name" value="DIRP"/>
</dbReference>
<dbReference type="GO" id="GO:0005654">
    <property type="term" value="C:nucleoplasm"/>
    <property type="evidence" value="ECO:0007669"/>
    <property type="project" value="TreeGrafter"/>
</dbReference>
<dbReference type="Proteomes" id="UP001187192">
    <property type="component" value="Unassembled WGS sequence"/>
</dbReference>
<comment type="caution">
    <text evidence="5">The sequence shown here is derived from an EMBL/GenBank/DDBJ whole genome shotgun (WGS) entry which is preliminary data.</text>
</comment>
<dbReference type="InterPro" id="IPR010561">
    <property type="entry name" value="LIN-9/ALY1"/>
</dbReference>
<dbReference type="CDD" id="cd00167">
    <property type="entry name" value="SANT"/>
    <property type="match status" value="1"/>
</dbReference>
<name>A0AA88A4U3_FICCA</name>
<dbReference type="Pfam" id="PF00249">
    <property type="entry name" value="Myb_DNA-binding"/>
    <property type="match status" value="1"/>
</dbReference>
<dbReference type="SUPFAM" id="SSF46689">
    <property type="entry name" value="Homeodomain-like"/>
    <property type="match status" value="1"/>
</dbReference>
<dbReference type="EMBL" id="BTGU01000023">
    <property type="protein sequence ID" value="GMN46442.1"/>
    <property type="molecule type" value="Genomic_DNA"/>
</dbReference>
<comment type="subcellular location">
    <subcellularLocation>
        <location evidence="1">Nucleus</location>
    </subcellularLocation>
</comment>
<feature type="domain" description="SANT" evidence="4">
    <location>
        <begin position="104"/>
        <end position="154"/>
    </location>
</feature>
<dbReference type="PANTHER" id="PTHR21689">
    <property type="entry name" value="LIN-9"/>
    <property type="match status" value="1"/>
</dbReference>
<dbReference type="AlphaFoldDB" id="A0AA88A4U3"/>
<dbReference type="Gene3D" id="1.20.58.1880">
    <property type="match status" value="1"/>
</dbReference>
<feature type="compositionally biased region" description="Basic and acidic residues" evidence="3">
    <location>
        <begin position="504"/>
        <end position="521"/>
    </location>
</feature>
<protein>
    <recommendedName>
        <fullName evidence="4">SANT domain-containing protein</fullName>
    </recommendedName>
</protein>
<evidence type="ECO:0000313" key="5">
    <source>
        <dbReference type="EMBL" id="GMN46442.1"/>
    </source>
</evidence>
<evidence type="ECO:0000256" key="3">
    <source>
        <dbReference type="SAM" id="MobiDB-lite"/>
    </source>
</evidence>
<reference evidence="5" key="1">
    <citation type="submission" date="2023-07" db="EMBL/GenBank/DDBJ databases">
        <title>draft genome sequence of fig (Ficus carica).</title>
        <authorList>
            <person name="Takahashi T."/>
            <person name="Nishimura K."/>
        </authorList>
    </citation>
    <scope>NUCLEOTIDE SEQUENCE</scope>
</reference>